<comment type="similarity">
    <text evidence="2">Belongs to the cytochrome c family.</text>
</comment>
<keyword evidence="6" id="KW-0812">Transmembrane</keyword>
<keyword evidence="7 14" id="KW-0479">Metal-binding</keyword>
<keyword evidence="5" id="KW-0679">Respiratory chain</keyword>
<feature type="binding site" description="covalent" evidence="14">
    <location>
        <position position="78"/>
    </location>
    <ligand>
        <name>heme c</name>
        <dbReference type="ChEBI" id="CHEBI:61717"/>
    </ligand>
</feature>
<dbReference type="GO" id="GO:0005743">
    <property type="term" value="C:mitochondrial inner membrane"/>
    <property type="evidence" value="ECO:0007669"/>
    <property type="project" value="UniProtKB-SubCell"/>
</dbReference>
<evidence type="ECO:0000256" key="12">
    <source>
        <dbReference type="ARBA" id="ARBA00023128"/>
    </source>
</evidence>
<proteinExistence type="inferred from homology"/>
<keyword evidence="9" id="KW-0249">Electron transport</keyword>
<dbReference type="PRINTS" id="PR00603">
    <property type="entry name" value="CYTOCHROMEC1"/>
</dbReference>
<feature type="binding site" description="covalent" evidence="14">
    <location>
        <position position="75"/>
    </location>
    <ligand>
        <name>heme c</name>
        <dbReference type="ChEBI" id="CHEBI:61717"/>
    </ligand>
</feature>
<evidence type="ECO:0000256" key="4">
    <source>
        <dbReference type="ARBA" id="ARBA00022617"/>
    </source>
</evidence>
<dbReference type="FunFam" id="1.10.760.10:FF:000002">
    <property type="entry name" value="Cytochrome c1, heme protein"/>
    <property type="match status" value="1"/>
</dbReference>
<dbReference type="GO" id="GO:0020037">
    <property type="term" value="F:heme binding"/>
    <property type="evidence" value="ECO:0007669"/>
    <property type="project" value="InterPro"/>
</dbReference>
<evidence type="ECO:0000256" key="6">
    <source>
        <dbReference type="ARBA" id="ARBA00022692"/>
    </source>
</evidence>
<dbReference type="PANTHER" id="PTHR10266:SF3">
    <property type="entry name" value="CYTOCHROME C1, HEME PROTEIN, MITOCHONDRIAL"/>
    <property type="match status" value="1"/>
</dbReference>
<dbReference type="GO" id="GO:0046872">
    <property type="term" value="F:metal ion binding"/>
    <property type="evidence" value="ECO:0007669"/>
    <property type="project" value="UniProtKB-KW"/>
</dbReference>
<evidence type="ECO:0000256" key="2">
    <source>
        <dbReference type="ARBA" id="ARBA00006488"/>
    </source>
</evidence>
<dbReference type="Gene3D" id="1.10.760.10">
    <property type="entry name" value="Cytochrome c-like domain"/>
    <property type="match status" value="1"/>
</dbReference>
<feature type="binding site" description="covalent" evidence="14">
    <location>
        <position position="198"/>
    </location>
    <ligand>
        <name>heme c</name>
        <dbReference type="ChEBI" id="CHEBI:61717"/>
    </ligand>
</feature>
<dbReference type="GO" id="GO:0009055">
    <property type="term" value="F:electron transfer activity"/>
    <property type="evidence" value="ECO:0007669"/>
    <property type="project" value="InterPro"/>
</dbReference>
<evidence type="ECO:0000256" key="9">
    <source>
        <dbReference type="ARBA" id="ARBA00022982"/>
    </source>
</evidence>
<keyword evidence="4 14" id="KW-0349">Heme</keyword>
<keyword evidence="8" id="KW-0999">Mitochondrion inner membrane</keyword>
<evidence type="ECO:0008006" key="16">
    <source>
        <dbReference type="Google" id="ProtNLM"/>
    </source>
</evidence>
<keyword evidence="13" id="KW-0472">Membrane</keyword>
<dbReference type="EMBL" id="HBEM01004614">
    <property type="protein sequence ID" value="CAD8434783.1"/>
    <property type="molecule type" value="Transcribed_RNA"/>
</dbReference>
<accession>A0A7S0GQU7</accession>
<name>A0A7S0GQU7_9EUKA</name>
<evidence type="ECO:0000256" key="3">
    <source>
        <dbReference type="ARBA" id="ARBA00022448"/>
    </source>
</evidence>
<keyword evidence="11 14" id="KW-0408">Iron</keyword>
<comment type="subcellular location">
    <subcellularLocation>
        <location evidence="1">Mitochondrion inner membrane</location>
    </subcellularLocation>
</comment>
<dbReference type="SUPFAM" id="SSF46626">
    <property type="entry name" value="Cytochrome c"/>
    <property type="match status" value="1"/>
</dbReference>
<keyword evidence="12" id="KW-0496">Mitochondrion</keyword>
<comment type="cofactor">
    <cofactor evidence="14">
        <name>heme c</name>
        <dbReference type="ChEBI" id="CHEBI:61717"/>
    </cofactor>
    <text evidence="14">Binds 1 heme c group covalently per subunit.</text>
</comment>
<reference evidence="15" key="1">
    <citation type="submission" date="2021-01" db="EMBL/GenBank/DDBJ databases">
        <authorList>
            <person name="Corre E."/>
            <person name="Pelletier E."/>
            <person name="Niang G."/>
            <person name="Scheremetjew M."/>
            <person name="Finn R."/>
            <person name="Kale V."/>
            <person name="Holt S."/>
            <person name="Cochrane G."/>
            <person name="Meng A."/>
            <person name="Brown T."/>
            <person name="Cohen L."/>
        </authorList>
    </citation>
    <scope>NUCLEOTIDE SEQUENCE</scope>
    <source>
        <strain evidence="15">CCMP2058</strain>
    </source>
</reference>
<dbReference type="GO" id="GO:0006122">
    <property type="term" value="P:mitochondrial electron transport, ubiquinol to cytochrome c"/>
    <property type="evidence" value="ECO:0007669"/>
    <property type="project" value="TreeGrafter"/>
</dbReference>
<evidence type="ECO:0000256" key="14">
    <source>
        <dbReference type="PIRSR" id="PIRSR602326-1"/>
    </source>
</evidence>
<evidence type="ECO:0000256" key="8">
    <source>
        <dbReference type="ARBA" id="ARBA00022792"/>
    </source>
</evidence>
<dbReference type="Pfam" id="PF02167">
    <property type="entry name" value="Cytochrom_C1"/>
    <property type="match status" value="1"/>
</dbReference>
<evidence type="ECO:0000256" key="7">
    <source>
        <dbReference type="ARBA" id="ARBA00022723"/>
    </source>
</evidence>
<dbReference type="InterPro" id="IPR036909">
    <property type="entry name" value="Cyt_c-like_dom_sf"/>
</dbReference>
<dbReference type="PANTHER" id="PTHR10266">
    <property type="entry name" value="CYTOCHROME C1"/>
    <property type="match status" value="1"/>
</dbReference>
<dbReference type="SUPFAM" id="SSF81496">
    <property type="entry name" value="Cytochrome c1 subunit of cytochrome bc1 complex (Ubiquinol-cytochrome c reductase), transmembrane anchor"/>
    <property type="match status" value="1"/>
</dbReference>
<keyword evidence="3" id="KW-0813">Transport</keyword>
<evidence type="ECO:0000256" key="11">
    <source>
        <dbReference type="ARBA" id="ARBA00023004"/>
    </source>
</evidence>
<dbReference type="AlphaFoldDB" id="A0A7S0GQU7"/>
<sequence>MLSKGLLSKTLKLAKKNAIPIAVASGVAGAALVSSASASDDCVAPPSLAWSHKGIFSSFDAASMRRGYEVYRQVCSTCHAMHFMCYRNLVGVTHTKEHAEMLAGSIEVRDGPNDEGEMFDRPGKLFDRFPAPYPNEEAARAANGGAYPPDLSLIVKARPHGEDYVFALLTGYKDPPAGIVMRPGLHYNPYFSGGAISMEPPIREFGQVEWQDGTPPTVTQMAKDVCTFLAWASEPETDERKKAGVKWLSALLVAAGVAGYWKRFKWMPIKTRKIEWKYY</sequence>
<evidence type="ECO:0000256" key="1">
    <source>
        <dbReference type="ARBA" id="ARBA00004273"/>
    </source>
</evidence>
<dbReference type="InterPro" id="IPR002326">
    <property type="entry name" value="Cyt_c1"/>
</dbReference>
<protein>
    <recommendedName>
        <fullName evidence="16">Cytochrome c domain-containing protein</fullName>
    </recommendedName>
</protein>
<dbReference type="Gene3D" id="1.20.5.100">
    <property type="entry name" value="Cytochrome c1, transmembrane anchor, C-terminal"/>
    <property type="match status" value="1"/>
</dbReference>
<evidence type="ECO:0000313" key="15">
    <source>
        <dbReference type="EMBL" id="CAD8434783.1"/>
    </source>
</evidence>
<feature type="binding site" description="covalent" evidence="14">
    <location>
        <position position="79"/>
    </location>
    <ligand>
        <name>heme c</name>
        <dbReference type="ChEBI" id="CHEBI:61717"/>
    </ligand>
</feature>
<evidence type="ECO:0000256" key="5">
    <source>
        <dbReference type="ARBA" id="ARBA00022660"/>
    </source>
</evidence>
<evidence type="ECO:0000256" key="13">
    <source>
        <dbReference type="ARBA" id="ARBA00023136"/>
    </source>
</evidence>
<gene>
    <name evidence="15" type="ORF">LAMO00422_LOCUS3235</name>
</gene>
<dbReference type="InterPro" id="IPR021157">
    <property type="entry name" value="Cyt_c1_TM_anchor_C"/>
</dbReference>
<keyword evidence="10" id="KW-1133">Transmembrane helix</keyword>
<evidence type="ECO:0000256" key="10">
    <source>
        <dbReference type="ARBA" id="ARBA00022989"/>
    </source>
</evidence>
<organism evidence="15">
    <name type="scientific">Amorphochlora amoebiformis</name>
    <dbReference type="NCBI Taxonomy" id="1561963"/>
    <lineage>
        <taxon>Eukaryota</taxon>
        <taxon>Sar</taxon>
        <taxon>Rhizaria</taxon>
        <taxon>Cercozoa</taxon>
        <taxon>Chlorarachniophyceae</taxon>
        <taxon>Amorphochlora</taxon>
    </lineage>
</organism>